<organism evidence="1 2">
    <name type="scientific">Colletotrichum scovillei</name>
    <dbReference type="NCBI Taxonomy" id="1209932"/>
    <lineage>
        <taxon>Eukaryota</taxon>
        <taxon>Fungi</taxon>
        <taxon>Dikarya</taxon>
        <taxon>Ascomycota</taxon>
        <taxon>Pezizomycotina</taxon>
        <taxon>Sordariomycetes</taxon>
        <taxon>Hypocreomycetidae</taxon>
        <taxon>Glomerellales</taxon>
        <taxon>Glomerellaceae</taxon>
        <taxon>Colletotrichum</taxon>
        <taxon>Colletotrichum acutatum species complex</taxon>
    </lineage>
</organism>
<comment type="caution">
    <text evidence="1">The sequence shown here is derived from an EMBL/GenBank/DDBJ whole genome shotgun (WGS) entry which is preliminary data.</text>
</comment>
<dbReference type="Proteomes" id="UP000699042">
    <property type="component" value="Unassembled WGS sequence"/>
</dbReference>
<sequence length="63" mass="6932">ATQRRFPVPTPISDLSEQSQIANCLPTSFAGSSQGKTVRYRDLVHSRPVVQEKPDVESAHLPT</sequence>
<dbReference type="AlphaFoldDB" id="A0A9P7R040"/>
<protein>
    <submittedName>
        <fullName evidence="1">Uncharacterized protein</fullName>
    </submittedName>
</protein>
<evidence type="ECO:0000313" key="2">
    <source>
        <dbReference type="Proteomes" id="UP000699042"/>
    </source>
</evidence>
<keyword evidence="2" id="KW-1185">Reference proteome</keyword>
<feature type="non-terminal residue" evidence="1">
    <location>
        <position position="1"/>
    </location>
</feature>
<dbReference type="EMBL" id="JAESDN010000008">
    <property type="protein sequence ID" value="KAG7046392.1"/>
    <property type="molecule type" value="Genomic_DNA"/>
</dbReference>
<accession>A0A9P7R040</accession>
<evidence type="ECO:0000313" key="1">
    <source>
        <dbReference type="EMBL" id="KAG7046392.1"/>
    </source>
</evidence>
<gene>
    <name evidence="1" type="ORF">JMJ77_014624</name>
</gene>
<proteinExistence type="predicted"/>
<reference evidence="1" key="1">
    <citation type="submission" date="2021-05" db="EMBL/GenBank/DDBJ databases">
        <title>Comparative genomics of three Colletotrichum scovillei strains and genetic complementation revealed genes involved fungal growth and virulence on chili pepper.</title>
        <authorList>
            <person name="Hsieh D.-K."/>
            <person name="Chuang S.-C."/>
            <person name="Chen C.-Y."/>
            <person name="Chao Y.-T."/>
            <person name="Lu M.-Y.J."/>
            <person name="Lee M.-H."/>
            <person name="Shih M.-C."/>
        </authorList>
    </citation>
    <scope>NUCLEOTIDE SEQUENCE</scope>
    <source>
        <strain evidence="1">Coll-153</strain>
    </source>
</reference>
<name>A0A9P7R040_9PEZI</name>